<evidence type="ECO:0000259" key="5">
    <source>
        <dbReference type="Pfam" id="PF00877"/>
    </source>
</evidence>
<accession>A0ABW0I3V6</accession>
<keyword evidence="4" id="KW-0788">Thiol protease</keyword>
<keyword evidence="3" id="KW-0378">Hydrolase</keyword>
<sequence>MFFMDCKGTKAWLNDSKRPFAEKISHVGIYLGDGKMQHAYFVASGGVRVNSIEGKHWEYRFLFGAARLIHMQHQPKKVHYKGENSLRAHSGMVFTRSAAQAACRGADRWHRVPG</sequence>
<dbReference type="Proteomes" id="UP001596113">
    <property type="component" value="Unassembled WGS sequence"/>
</dbReference>
<dbReference type="EMBL" id="JBHSMI010000067">
    <property type="protein sequence ID" value="MFC5407268.1"/>
    <property type="molecule type" value="Genomic_DNA"/>
</dbReference>
<evidence type="ECO:0000256" key="1">
    <source>
        <dbReference type="ARBA" id="ARBA00007074"/>
    </source>
</evidence>
<evidence type="ECO:0000313" key="6">
    <source>
        <dbReference type="EMBL" id="MFC5407268.1"/>
    </source>
</evidence>
<dbReference type="InterPro" id="IPR000064">
    <property type="entry name" value="NLP_P60_dom"/>
</dbReference>
<organism evidence="6 7">
    <name type="scientific">Cohnella soli</name>
    <dbReference type="NCBI Taxonomy" id="425005"/>
    <lineage>
        <taxon>Bacteria</taxon>
        <taxon>Bacillati</taxon>
        <taxon>Bacillota</taxon>
        <taxon>Bacilli</taxon>
        <taxon>Bacillales</taxon>
        <taxon>Paenibacillaceae</taxon>
        <taxon>Cohnella</taxon>
    </lineage>
</organism>
<dbReference type="InterPro" id="IPR038765">
    <property type="entry name" value="Papain-like_cys_pep_sf"/>
</dbReference>
<gene>
    <name evidence="6" type="ORF">ACFPOF_31450</name>
</gene>
<evidence type="ECO:0000256" key="4">
    <source>
        <dbReference type="ARBA" id="ARBA00022807"/>
    </source>
</evidence>
<reference evidence="7" key="1">
    <citation type="journal article" date="2019" name="Int. J. Syst. Evol. Microbiol.">
        <title>The Global Catalogue of Microorganisms (GCM) 10K type strain sequencing project: providing services to taxonomists for standard genome sequencing and annotation.</title>
        <authorList>
            <consortium name="The Broad Institute Genomics Platform"/>
            <consortium name="The Broad Institute Genome Sequencing Center for Infectious Disease"/>
            <person name="Wu L."/>
            <person name="Ma J."/>
        </authorList>
    </citation>
    <scope>NUCLEOTIDE SEQUENCE [LARGE SCALE GENOMIC DNA]</scope>
    <source>
        <strain evidence="7">CGMCC 1.18575</strain>
    </source>
</reference>
<name>A0ABW0I3V6_9BACL</name>
<protein>
    <submittedName>
        <fullName evidence="6">NlpC/P60 family protein</fullName>
    </submittedName>
</protein>
<dbReference type="Pfam" id="PF00877">
    <property type="entry name" value="NLPC_P60"/>
    <property type="match status" value="1"/>
</dbReference>
<dbReference type="RefSeq" id="WP_378139779.1">
    <property type="nucleotide sequence ID" value="NZ_JBHSMI010000067.1"/>
</dbReference>
<proteinExistence type="inferred from homology"/>
<keyword evidence="7" id="KW-1185">Reference proteome</keyword>
<comment type="similarity">
    <text evidence="1">Belongs to the peptidase C40 family.</text>
</comment>
<keyword evidence="2" id="KW-0645">Protease</keyword>
<evidence type="ECO:0000256" key="3">
    <source>
        <dbReference type="ARBA" id="ARBA00022801"/>
    </source>
</evidence>
<feature type="domain" description="NlpC/P60" evidence="5">
    <location>
        <begin position="21"/>
        <end position="62"/>
    </location>
</feature>
<evidence type="ECO:0000313" key="7">
    <source>
        <dbReference type="Proteomes" id="UP001596113"/>
    </source>
</evidence>
<dbReference type="SUPFAM" id="SSF54001">
    <property type="entry name" value="Cysteine proteinases"/>
    <property type="match status" value="1"/>
</dbReference>
<dbReference type="Gene3D" id="3.90.1720.10">
    <property type="entry name" value="endopeptidase domain like (from Nostoc punctiforme)"/>
    <property type="match status" value="1"/>
</dbReference>
<comment type="caution">
    <text evidence="6">The sequence shown here is derived from an EMBL/GenBank/DDBJ whole genome shotgun (WGS) entry which is preliminary data.</text>
</comment>
<evidence type="ECO:0000256" key="2">
    <source>
        <dbReference type="ARBA" id="ARBA00022670"/>
    </source>
</evidence>